<organism evidence="2 3">
    <name type="scientific">Rothia aerolata</name>
    <dbReference type="NCBI Taxonomy" id="1812262"/>
    <lineage>
        <taxon>Bacteria</taxon>
        <taxon>Bacillati</taxon>
        <taxon>Actinomycetota</taxon>
        <taxon>Actinomycetes</taxon>
        <taxon>Micrococcales</taxon>
        <taxon>Micrococcaceae</taxon>
        <taxon>Rothia</taxon>
    </lineage>
</organism>
<accession>A0A917MPP7</accession>
<dbReference type="InterPro" id="IPR006311">
    <property type="entry name" value="TAT_signal"/>
</dbReference>
<keyword evidence="3" id="KW-1185">Reference proteome</keyword>
<comment type="caution">
    <text evidence="2">The sequence shown here is derived from an EMBL/GenBank/DDBJ whole genome shotgun (WGS) entry which is preliminary data.</text>
</comment>
<gene>
    <name evidence="2" type="ORF">GCM10007359_01520</name>
</gene>
<feature type="chain" id="PRO_5037656873" description="Tat pathway signal sequence domain protein" evidence="1">
    <location>
        <begin position="33"/>
        <end position="255"/>
    </location>
</feature>
<evidence type="ECO:0008006" key="4">
    <source>
        <dbReference type="Google" id="ProtNLM"/>
    </source>
</evidence>
<keyword evidence="1" id="KW-0732">Signal</keyword>
<dbReference type="Proteomes" id="UP000600171">
    <property type="component" value="Unassembled WGS sequence"/>
</dbReference>
<protein>
    <recommendedName>
        <fullName evidence="4">Tat pathway signal sequence domain protein</fullName>
    </recommendedName>
</protein>
<dbReference type="EMBL" id="BMDC01000001">
    <property type="protein sequence ID" value="GGH56917.1"/>
    <property type="molecule type" value="Genomic_DNA"/>
</dbReference>
<feature type="signal peptide" evidence="1">
    <location>
        <begin position="1"/>
        <end position="32"/>
    </location>
</feature>
<evidence type="ECO:0000256" key="1">
    <source>
        <dbReference type="SAM" id="SignalP"/>
    </source>
</evidence>
<proteinExistence type="predicted"/>
<reference evidence="2 3" key="1">
    <citation type="journal article" date="2014" name="Int. J. Syst. Evol. Microbiol.">
        <title>Complete genome sequence of Corynebacterium casei LMG S-19264T (=DSM 44701T), isolated from a smear-ripened cheese.</title>
        <authorList>
            <consortium name="US DOE Joint Genome Institute (JGI-PGF)"/>
            <person name="Walter F."/>
            <person name="Albersmeier A."/>
            <person name="Kalinowski J."/>
            <person name="Ruckert C."/>
        </authorList>
    </citation>
    <scope>NUCLEOTIDE SEQUENCE [LARGE SCALE GENOMIC DNA]</scope>
    <source>
        <strain evidence="2 3">CCM 8669</strain>
    </source>
</reference>
<evidence type="ECO:0000313" key="2">
    <source>
        <dbReference type="EMBL" id="GGH56917.1"/>
    </source>
</evidence>
<evidence type="ECO:0000313" key="3">
    <source>
        <dbReference type="Proteomes" id="UP000600171"/>
    </source>
</evidence>
<dbReference type="PROSITE" id="PS51318">
    <property type="entry name" value="TAT"/>
    <property type="match status" value="1"/>
</dbReference>
<name>A0A917MPP7_9MICC</name>
<dbReference type="AlphaFoldDB" id="A0A917MPP7"/>
<dbReference type="RefSeq" id="WP_188358442.1">
    <property type="nucleotide sequence ID" value="NZ_BMDC01000001.1"/>
</dbReference>
<sequence length="255" mass="28131">MSKRHISRRTLAKGAAWAAPVLVATSTVPVYAASNSCIRYTSAVRESDFRYGNDVVDKTDDVTEASLALNSSQLTIVGLDRDEIIQRVEFSWYVEFLKLDQMRAGYDQGFYYPDAEQVSYDFSGLGAGWAPYQINQPSPISIPTDQGTIRKTMWSLSFANTTNIARYSTDATGCKTAEITNLVTRAGGFNATLSDVVPVTGDPGNYAPAQIFYWTVTTNKRTIEFFGYLYDNDMVGDKVQSRNAGTSDNWTGSSD</sequence>